<dbReference type="Pfam" id="PF00877">
    <property type="entry name" value="NLPC_P60"/>
    <property type="match status" value="1"/>
</dbReference>
<organism evidence="6 7">
    <name type="scientific">Variovorax paradoxus</name>
    <dbReference type="NCBI Taxonomy" id="34073"/>
    <lineage>
        <taxon>Bacteria</taxon>
        <taxon>Pseudomonadati</taxon>
        <taxon>Pseudomonadota</taxon>
        <taxon>Betaproteobacteria</taxon>
        <taxon>Burkholderiales</taxon>
        <taxon>Comamonadaceae</taxon>
        <taxon>Variovorax</taxon>
    </lineage>
</organism>
<evidence type="ECO:0000256" key="2">
    <source>
        <dbReference type="ARBA" id="ARBA00022670"/>
    </source>
</evidence>
<name>A0A5Q0M621_VARPD</name>
<keyword evidence="3" id="KW-0378">Hydrolase</keyword>
<dbReference type="AlphaFoldDB" id="A0A5Q0M621"/>
<dbReference type="InterPro" id="IPR000064">
    <property type="entry name" value="NLP_P60_dom"/>
</dbReference>
<evidence type="ECO:0000259" key="5">
    <source>
        <dbReference type="PROSITE" id="PS51935"/>
    </source>
</evidence>
<evidence type="ECO:0000256" key="3">
    <source>
        <dbReference type="ARBA" id="ARBA00022801"/>
    </source>
</evidence>
<proteinExistence type="inferred from homology"/>
<evidence type="ECO:0000313" key="6">
    <source>
        <dbReference type="EMBL" id="QFZ84628.1"/>
    </source>
</evidence>
<dbReference type="GO" id="GO:0008234">
    <property type="term" value="F:cysteine-type peptidase activity"/>
    <property type="evidence" value="ECO:0007669"/>
    <property type="project" value="UniProtKB-KW"/>
</dbReference>
<evidence type="ECO:0000313" key="7">
    <source>
        <dbReference type="Proteomes" id="UP000326780"/>
    </source>
</evidence>
<dbReference type="SUPFAM" id="SSF54001">
    <property type="entry name" value="Cysteine proteinases"/>
    <property type="match status" value="1"/>
</dbReference>
<comment type="similarity">
    <text evidence="1">Belongs to the peptidase C40 family.</text>
</comment>
<dbReference type="GO" id="GO:0006508">
    <property type="term" value="P:proteolysis"/>
    <property type="evidence" value="ECO:0007669"/>
    <property type="project" value="UniProtKB-KW"/>
</dbReference>
<dbReference type="InterPro" id="IPR038765">
    <property type="entry name" value="Papain-like_cys_pep_sf"/>
</dbReference>
<dbReference type="Gene3D" id="3.90.1720.10">
    <property type="entry name" value="endopeptidase domain like (from Nostoc punctiforme)"/>
    <property type="match status" value="1"/>
</dbReference>
<gene>
    <name evidence="6" type="ORF">GFK26_18550</name>
</gene>
<protein>
    <recommendedName>
        <fullName evidence="5">NlpC/P60 domain-containing protein</fullName>
    </recommendedName>
</protein>
<keyword evidence="2" id="KW-0645">Protease</keyword>
<evidence type="ECO:0000256" key="1">
    <source>
        <dbReference type="ARBA" id="ARBA00007074"/>
    </source>
</evidence>
<keyword evidence="4" id="KW-0788">Thiol protease</keyword>
<dbReference type="Proteomes" id="UP000326780">
    <property type="component" value="Chromosome"/>
</dbReference>
<dbReference type="EMBL" id="CP045644">
    <property type="protein sequence ID" value="QFZ84628.1"/>
    <property type="molecule type" value="Genomic_DNA"/>
</dbReference>
<dbReference type="RefSeq" id="WP_153283250.1">
    <property type="nucleotide sequence ID" value="NZ_CP045644.1"/>
</dbReference>
<evidence type="ECO:0000256" key="4">
    <source>
        <dbReference type="ARBA" id="ARBA00022807"/>
    </source>
</evidence>
<feature type="domain" description="NlpC/P60" evidence="5">
    <location>
        <begin position="1"/>
        <end position="137"/>
    </location>
</feature>
<dbReference type="PROSITE" id="PS51935">
    <property type="entry name" value="NLPC_P60"/>
    <property type="match status" value="1"/>
</dbReference>
<sequence length="140" mass="16189">MRDVAGELYADLIGKPFLWRGRGEGGFDCFGLVLEMFKRAGQDMPEWDTPAEIAAVSGLVSVEFSQSRWVRCERRPGAMVLFNMPLRIENRRVLATTHCGFMVTAQDFLHSWEKTGGITTERLYEWERRVEGFYEFRGQE</sequence>
<reference evidence="6 7" key="1">
    <citation type="submission" date="2019-10" db="EMBL/GenBank/DDBJ databases">
        <title>Complete genome sequence of Variovorax paradoxus 5C-2.</title>
        <authorList>
            <person name="Gogoleva N.E."/>
            <person name="Balkin A.S."/>
        </authorList>
    </citation>
    <scope>NUCLEOTIDE SEQUENCE [LARGE SCALE GENOMIC DNA]</scope>
    <source>
        <strain evidence="6 7">5C-2</strain>
    </source>
</reference>
<accession>A0A5Q0M621</accession>